<name>A0ABS5S6X0_9FLAO</name>
<sequence>MKYLSPHNFPQQIPLNQILETDIGKLYFYENIVVMEVDEGVVLSYKNGFSILIQGLNILEGRPFVYISNRIHSYSIKLPDYKYLNKVPTLRGVAVVTYTEVASMNIMLEATFCKKPFRQFGTMADAYNWSRNLLGYKSEIV</sequence>
<dbReference type="Proteomes" id="UP001297092">
    <property type="component" value="Unassembled WGS sequence"/>
</dbReference>
<comment type="caution">
    <text evidence="1">The sequence shown here is derived from an EMBL/GenBank/DDBJ whole genome shotgun (WGS) entry which is preliminary data.</text>
</comment>
<evidence type="ECO:0000313" key="1">
    <source>
        <dbReference type="EMBL" id="MBT0608960.1"/>
    </source>
</evidence>
<gene>
    <name evidence="1" type="ORF">KIV10_12265</name>
</gene>
<keyword evidence="2" id="KW-1185">Reference proteome</keyword>
<dbReference type="EMBL" id="JAHCTB010000005">
    <property type="protein sequence ID" value="MBT0608960.1"/>
    <property type="molecule type" value="Genomic_DNA"/>
</dbReference>
<dbReference type="RefSeq" id="WP_214114171.1">
    <property type="nucleotide sequence ID" value="NZ_JAHCTB010000005.1"/>
</dbReference>
<protein>
    <recommendedName>
        <fullName evidence="3">STAS/SEC14 domain-containing protein</fullName>
    </recommendedName>
</protein>
<reference evidence="1 2" key="1">
    <citation type="submission" date="2021-05" db="EMBL/GenBank/DDBJ databases">
        <title>Aequorivita echinoideorum JCM 30378 genome.</title>
        <authorList>
            <person name="Zhang H."/>
            <person name="Li C."/>
        </authorList>
    </citation>
    <scope>NUCLEOTIDE SEQUENCE [LARGE SCALE GENOMIC DNA]</scope>
    <source>
        <strain evidence="1 2">JCM30378</strain>
    </source>
</reference>
<proteinExistence type="predicted"/>
<evidence type="ECO:0000313" key="2">
    <source>
        <dbReference type="Proteomes" id="UP001297092"/>
    </source>
</evidence>
<accession>A0ABS5S6X0</accession>
<organism evidence="1 2">
    <name type="scientific">Aequorivita echinoideorum</name>
    <dbReference type="NCBI Taxonomy" id="1549647"/>
    <lineage>
        <taxon>Bacteria</taxon>
        <taxon>Pseudomonadati</taxon>
        <taxon>Bacteroidota</taxon>
        <taxon>Flavobacteriia</taxon>
        <taxon>Flavobacteriales</taxon>
        <taxon>Flavobacteriaceae</taxon>
        <taxon>Aequorivita</taxon>
    </lineage>
</organism>
<evidence type="ECO:0008006" key="3">
    <source>
        <dbReference type="Google" id="ProtNLM"/>
    </source>
</evidence>